<organism evidence="1 2">
    <name type="scientific">Trifolium medium</name>
    <dbReference type="NCBI Taxonomy" id="97028"/>
    <lineage>
        <taxon>Eukaryota</taxon>
        <taxon>Viridiplantae</taxon>
        <taxon>Streptophyta</taxon>
        <taxon>Embryophyta</taxon>
        <taxon>Tracheophyta</taxon>
        <taxon>Spermatophyta</taxon>
        <taxon>Magnoliopsida</taxon>
        <taxon>eudicotyledons</taxon>
        <taxon>Gunneridae</taxon>
        <taxon>Pentapetalae</taxon>
        <taxon>rosids</taxon>
        <taxon>fabids</taxon>
        <taxon>Fabales</taxon>
        <taxon>Fabaceae</taxon>
        <taxon>Papilionoideae</taxon>
        <taxon>50 kb inversion clade</taxon>
        <taxon>NPAAA clade</taxon>
        <taxon>Hologalegina</taxon>
        <taxon>IRL clade</taxon>
        <taxon>Trifolieae</taxon>
        <taxon>Trifolium</taxon>
    </lineage>
</organism>
<comment type="caution">
    <text evidence="1">The sequence shown here is derived from an EMBL/GenBank/DDBJ whole genome shotgun (WGS) entry which is preliminary data.</text>
</comment>
<protein>
    <submittedName>
        <fullName evidence="1">F-box protein</fullName>
    </submittedName>
</protein>
<name>A0A392PCS5_9FABA</name>
<evidence type="ECO:0000313" key="1">
    <source>
        <dbReference type="EMBL" id="MCI09898.1"/>
    </source>
</evidence>
<reference evidence="1 2" key="1">
    <citation type="journal article" date="2018" name="Front. Plant Sci.">
        <title>Red Clover (Trifolium pratense) and Zigzag Clover (T. medium) - A Picture of Genomic Similarities and Differences.</title>
        <authorList>
            <person name="Dluhosova J."/>
            <person name="Istvanek J."/>
            <person name="Nedelnik J."/>
            <person name="Repkova J."/>
        </authorList>
    </citation>
    <scope>NUCLEOTIDE SEQUENCE [LARGE SCALE GENOMIC DNA]</scope>
    <source>
        <strain evidence="2">cv. 10/8</strain>
        <tissue evidence="1">Leaf</tissue>
    </source>
</reference>
<keyword evidence="2" id="KW-1185">Reference proteome</keyword>
<sequence>VVGFYVEEGKPGCNPKSVVKVFNLGDNSWRNIPCLPVLPLNWSTRSNNCGVHLNGTINWLALWDYFCSNYDFCSKDSSVTVDQFVILSLDISIETYTQLLLPRGFDKVHNMNS</sequence>
<proteinExistence type="predicted"/>
<evidence type="ECO:0000313" key="2">
    <source>
        <dbReference type="Proteomes" id="UP000265520"/>
    </source>
</evidence>
<dbReference type="EMBL" id="LXQA010074274">
    <property type="protein sequence ID" value="MCI09898.1"/>
    <property type="molecule type" value="Genomic_DNA"/>
</dbReference>
<accession>A0A392PCS5</accession>
<dbReference type="Proteomes" id="UP000265520">
    <property type="component" value="Unassembled WGS sequence"/>
</dbReference>
<dbReference type="AlphaFoldDB" id="A0A392PCS5"/>
<feature type="non-terminal residue" evidence="1">
    <location>
        <position position="1"/>
    </location>
</feature>